<dbReference type="GeneID" id="109750953"/>
<dbReference type="Gramene" id="AET7Gv20099100.2">
    <property type="protein sequence ID" value="AET7Gv20099100.2"/>
    <property type="gene ID" value="AET7Gv20099100"/>
</dbReference>
<evidence type="ECO:0000256" key="3">
    <source>
        <dbReference type="SAM" id="MobiDB-lite"/>
    </source>
</evidence>
<evidence type="ECO:0000313" key="5">
    <source>
        <dbReference type="Proteomes" id="UP000015105"/>
    </source>
</evidence>
<dbReference type="PANTHER" id="PTHR14270">
    <property type="entry name" value="NONSENSE-MEDIATED MRNA DECAY FACTOR SMG9"/>
    <property type="match status" value="1"/>
</dbReference>
<reference evidence="4" key="5">
    <citation type="journal article" date="2021" name="G3 (Bethesda)">
        <title>Aegilops tauschii genome assembly Aet v5.0 features greater sequence contiguity and improved annotation.</title>
        <authorList>
            <person name="Wang L."/>
            <person name="Zhu T."/>
            <person name="Rodriguez J.C."/>
            <person name="Deal K.R."/>
            <person name="Dubcovsky J."/>
            <person name="McGuire P.E."/>
            <person name="Lux T."/>
            <person name="Spannagl M."/>
            <person name="Mayer K.F.X."/>
            <person name="Baldrich P."/>
            <person name="Meyers B.C."/>
            <person name="Huo N."/>
            <person name="Gu Y.Q."/>
            <person name="Zhou H."/>
            <person name="Devos K.M."/>
            <person name="Bennetzen J.L."/>
            <person name="Unver T."/>
            <person name="Budak H."/>
            <person name="Gulick P.J."/>
            <person name="Galiba G."/>
            <person name="Kalapos B."/>
            <person name="Nelson D.R."/>
            <person name="Li P."/>
            <person name="You F.M."/>
            <person name="Luo M.C."/>
            <person name="Dvorak J."/>
        </authorList>
    </citation>
    <scope>NUCLEOTIDE SEQUENCE [LARGE SCALE GENOMIC DNA]</scope>
    <source>
        <strain evidence="4">cv. AL8/78</strain>
    </source>
</reference>
<keyword evidence="5" id="KW-1185">Reference proteome</keyword>
<dbReference type="PANTHER" id="PTHR14270:SF0">
    <property type="entry name" value="NONSENSE-MEDIATED MRNA DECAY FACTOR SMG9"/>
    <property type="match status" value="1"/>
</dbReference>
<accession>A0A453QG66</accession>
<feature type="compositionally biased region" description="Low complexity" evidence="3">
    <location>
        <begin position="17"/>
        <end position="26"/>
    </location>
</feature>
<name>A0A453QG66_AEGTS</name>
<organism evidence="4 5">
    <name type="scientific">Aegilops tauschii subsp. strangulata</name>
    <name type="common">Goatgrass</name>
    <dbReference type="NCBI Taxonomy" id="200361"/>
    <lineage>
        <taxon>Eukaryota</taxon>
        <taxon>Viridiplantae</taxon>
        <taxon>Streptophyta</taxon>
        <taxon>Embryophyta</taxon>
        <taxon>Tracheophyta</taxon>
        <taxon>Spermatophyta</taxon>
        <taxon>Magnoliopsida</taxon>
        <taxon>Liliopsida</taxon>
        <taxon>Poales</taxon>
        <taxon>Poaceae</taxon>
        <taxon>BOP clade</taxon>
        <taxon>Pooideae</taxon>
        <taxon>Triticodae</taxon>
        <taxon>Triticeae</taxon>
        <taxon>Triticinae</taxon>
        <taxon>Aegilops</taxon>
    </lineage>
</organism>
<dbReference type="Proteomes" id="UP000015105">
    <property type="component" value="Chromosome 7D"/>
</dbReference>
<reference evidence="4" key="3">
    <citation type="journal article" date="2017" name="Nature">
        <title>Genome sequence of the progenitor of the wheat D genome Aegilops tauschii.</title>
        <authorList>
            <person name="Luo M.C."/>
            <person name="Gu Y.Q."/>
            <person name="Puiu D."/>
            <person name="Wang H."/>
            <person name="Twardziok S.O."/>
            <person name="Deal K.R."/>
            <person name="Huo N."/>
            <person name="Zhu T."/>
            <person name="Wang L."/>
            <person name="Wang Y."/>
            <person name="McGuire P.E."/>
            <person name="Liu S."/>
            <person name="Long H."/>
            <person name="Ramasamy R.K."/>
            <person name="Rodriguez J.C."/>
            <person name="Van S.L."/>
            <person name="Yuan L."/>
            <person name="Wang Z."/>
            <person name="Xia Z."/>
            <person name="Xiao L."/>
            <person name="Anderson O.D."/>
            <person name="Ouyang S."/>
            <person name="Liang Y."/>
            <person name="Zimin A.V."/>
            <person name="Pertea G."/>
            <person name="Qi P."/>
            <person name="Bennetzen J.L."/>
            <person name="Dai X."/>
            <person name="Dawson M.W."/>
            <person name="Muller H.G."/>
            <person name="Kugler K."/>
            <person name="Rivarola-Duarte L."/>
            <person name="Spannagl M."/>
            <person name="Mayer K.F.X."/>
            <person name="Lu F.H."/>
            <person name="Bevan M.W."/>
            <person name="Leroy P."/>
            <person name="Li P."/>
            <person name="You F.M."/>
            <person name="Sun Q."/>
            <person name="Liu Z."/>
            <person name="Lyons E."/>
            <person name="Wicker T."/>
            <person name="Salzberg S.L."/>
            <person name="Devos K.M."/>
            <person name="Dvorak J."/>
        </authorList>
    </citation>
    <scope>NUCLEOTIDE SEQUENCE [LARGE SCALE GENOMIC DNA]</scope>
    <source>
        <strain evidence="4">cv. AL8/78</strain>
    </source>
</reference>
<feature type="region of interest" description="Disordered" evidence="3">
    <location>
        <begin position="1"/>
        <end position="74"/>
    </location>
</feature>
<dbReference type="EnsemblPlants" id="AET7Gv20099100.2">
    <property type="protein sequence ID" value="AET7Gv20099100.2"/>
    <property type="gene ID" value="AET7Gv20099100"/>
</dbReference>
<dbReference type="OrthoDB" id="79514at2759"/>
<protein>
    <submittedName>
        <fullName evidence="4">Uncharacterized protein</fullName>
    </submittedName>
</protein>
<feature type="compositionally biased region" description="Pro residues" evidence="3">
    <location>
        <begin position="27"/>
        <end position="47"/>
    </location>
</feature>
<dbReference type="InterPro" id="IPR039177">
    <property type="entry name" value="SMG9"/>
</dbReference>
<proteinExistence type="inferred from homology"/>
<reference evidence="5" key="2">
    <citation type="journal article" date="2017" name="Nat. Plants">
        <title>The Aegilops tauschii genome reveals multiple impacts of transposons.</title>
        <authorList>
            <person name="Zhao G."/>
            <person name="Zou C."/>
            <person name="Li K."/>
            <person name="Wang K."/>
            <person name="Li T."/>
            <person name="Gao L."/>
            <person name="Zhang X."/>
            <person name="Wang H."/>
            <person name="Yang Z."/>
            <person name="Liu X."/>
            <person name="Jiang W."/>
            <person name="Mao L."/>
            <person name="Kong X."/>
            <person name="Jiao Y."/>
            <person name="Jia J."/>
        </authorList>
    </citation>
    <scope>NUCLEOTIDE SEQUENCE [LARGE SCALE GENOMIC DNA]</scope>
    <source>
        <strain evidence="5">cv. AL8/78</strain>
    </source>
</reference>
<comment type="similarity">
    <text evidence="1">Belongs to the SMG9 family.</text>
</comment>
<evidence type="ECO:0000256" key="1">
    <source>
        <dbReference type="ARBA" id="ARBA00007712"/>
    </source>
</evidence>
<keyword evidence="2" id="KW-0866">Nonsense-mediated mRNA decay</keyword>
<dbReference type="KEGG" id="ats:109750953"/>
<dbReference type="RefSeq" id="XP_020165457.1">
    <property type="nucleotide sequence ID" value="XM_020309868.4"/>
</dbReference>
<dbReference type="AlphaFoldDB" id="A0A453QG66"/>
<dbReference type="GO" id="GO:0000184">
    <property type="term" value="P:nuclear-transcribed mRNA catabolic process, nonsense-mediated decay"/>
    <property type="evidence" value="ECO:0007669"/>
    <property type="project" value="UniProtKB-KW"/>
</dbReference>
<dbReference type="SUPFAM" id="SSF52540">
    <property type="entry name" value="P-loop containing nucleoside triphosphate hydrolases"/>
    <property type="match status" value="2"/>
</dbReference>
<evidence type="ECO:0000313" key="4">
    <source>
        <dbReference type="EnsemblPlants" id="AET7Gv20099100.2"/>
    </source>
</evidence>
<reference evidence="4" key="4">
    <citation type="submission" date="2019-03" db="UniProtKB">
        <authorList>
            <consortium name="EnsemblPlants"/>
        </authorList>
    </citation>
    <scope>IDENTIFICATION</scope>
</reference>
<dbReference type="OMA" id="SEYYPHL"/>
<dbReference type="Gene3D" id="3.40.50.300">
    <property type="entry name" value="P-loop containing nucleotide triphosphate hydrolases"/>
    <property type="match status" value="1"/>
</dbReference>
<sequence>MAAGQPQLLAGVGDRGSSSSSSSSSSHPPPPPPPKILLAKPPLPPPSSSGADDEGAGGGGGARARQGPQPGSLSLVSDAWEVHTDKILPYLTENNDFMVIGIIGPPGVGKSTIMNELYGYDGSSPGMHPPFATQTEEIKAMAKHCTAGVDFRISHERVILLDTQPVYSPSILMDMMRPDGSSSLPVLNGDPLPADLAHELMGIQLGVFLASVCNIVLVVSEGINDFSMWELMLTVDLLKNNIPDPSLLTSSTPEKDNKNDNQSGSEDYMADLCFVHARLREHDFSPSRLMLLRETLEKHFESSSFNIGSSSATPEVTDSSVAPSTKVEDLSSSQQDIFLLPLRSHDNSAKFEYGTYSSMLGKLRDQVLSRPLRPFSKNLTERDWLRSSAKIWDMVKRSPVASDYCKALQSSGLFRK</sequence>
<dbReference type="STRING" id="200361.A0A453QG66"/>
<evidence type="ECO:0000256" key="2">
    <source>
        <dbReference type="ARBA" id="ARBA00023161"/>
    </source>
</evidence>
<dbReference type="InterPro" id="IPR027417">
    <property type="entry name" value="P-loop_NTPase"/>
</dbReference>
<reference evidence="5" key="1">
    <citation type="journal article" date="2014" name="Science">
        <title>Ancient hybridizations among the ancestral genomes of bread wheat.</title>
        <authorList>
            <consortium name="International Wheat Genome Sequencing Consortium,"/>
            <person name="Marcussen T."/>
            <person name="Sandve S.R."/>
            <person name="Heier L."/>
            <person name="Spannagl M."/>
            <person name="Pfeifer M."/>
            <person name="Jakobsen K.S."/>
            <person name="Wulff B.B."/>
            <person name="Steuernagel B."/>
            <person name="Mayer K.F."/>
            <person name="Olsen O.A."/>
        </authorList>
    </citation>
    <scope>NUCLEOTIDE SEQUENCE [LARGE SCALE GENOMIC DNA]</scope>
    <source>
        <strain evidence="5">cv. AL8/78</strain>
    </source>
</reference>